<proteinExistence type="predicted"/>
<accession>A0A7U6GGT0</accession>
<evidence type="ECO:0000256" key="1">
    <source>
        <dbReference type="ARBA" id="ARBA00001946"/>
    </source>
</evidence>
<dbReference type="PROSITE" id="PS50110">
    <property type="entry name" value="RESPONSE_REGULATORY"/>
    <property type="match status" value="2"/>
</dbReference>
<dbReference type="NCBIfam" id="TIGR00254">
    <property type="entry name" value="GGDEF"/>
    <property type="match status" value="1"/>
</dbReference>
<dbReference type="EC" id="2.7.7.65" evidence="2"/>
<evidence type="ECO:0000256" key="4">
    <source>
        <dbReference type="PROSITE-ProRule" id="PRU00169"/>
    </source>
</evidence>
<evidence type="ECO:0000256" key="3">
    <source>
        <dbReference type="ARBA" id="ARBA00034247"/>
    </source>
</evidence>
<comment type="catalytic activity">
    <reaction evidence="3">
        <text>2 GTP = 3',3'-c-di-GMP + 2 diphosphate</text>
        <dbReference type="Rhea" id="RHEA:24898"/>
        <dbReference type="ChEBI" id="CHEBI:33019"/>
        <dbReference type="ChEBI" id="CHEBI:37565"/>
        <dbReference type="ChEBI" id="CHEBI:58805"/>
        <dbReference type="EC" id="2.7.7.65"/>
    </reaction>
</comment>
<dbReference type="SUPFAM" id="SSF55073">
    <property type="entry name" value="Nucleotide cyclase"/>
    <property type="match status" value="1"/>
</dbReference>
<protein>
    <recommendedName>
        <fullName evidence="2">diguanylate cyclase</fullName>
        <ecNumber evidence="2">2.7.7.65</ecNumber>
    </recommendedName>
</protein>
<dbReference type="GO" id="GO:1902201">
    <property type="term" value="P:negative regulation of bacterial-type flagellum-dependent cell motility"/>
    <property type="evidence" value="ECO:0007669"/>
    <property type="project" value="TreeGrafter"/>
</dbReference>
<evidence type="ECO:0000313" key="7">
    <source>
        <dbReference type="EMBL" id="BAO43370.1"/>
    </source>
</evidence>
<keyword evidence="8" id="KW-1185">Reference proteome</keyword>
<feature type="domain" description="Response regulatory" evidence="5">
    <location>
        <begin position="129"/>
        <end position="248"/>
    </location>
</feature>
<dbReference type="SUPFAM" id="SSF52172">
    <property type="entry name" value="CheY-like"/>
    <property type="match status" value="2"/>
</dbReference>
<dbReference type="InterPro" id="IPR001789">
    <property type="entry name" value="Sig_transdc_resp-reg_receiver"/>
</dbReference>
<evidence type="ECO:0000313" key="8">
    <source>
        <dbReference type="Proteomes" id="UP000031631"/>
    </source>
</evidence>
<evidence type="ECO:0000259" key="5">
    <source>
        <dbReference type="PROSITE" id="PS50110"/>
    </source>
</evidence>
<dbReference type="CDD" id="cd00156">
    <property type="entry name" value="REC"/>
    <property type="match status" value="1"/>
</dbReference>
<gene>
    <name evidence="7" type="ORF">TBH_C0425</name>
</gene>
<organism evidence="7 8">
    <name type="scientific">Thiolapillus brandeum</name>
    <dbReference type="NCBI Taxonomy" id="1076588"/>
    <lineage>
        <taxon>Bacteria</taxon>
        <taxon>Pseudomonadati</taxon>
        <taxon>Pseudomonadota</taxon>
        <taxon>Gammaproteobacteria</taxon>
        <taxon>Chromatiales</taxon>
        <taxon>Sedimenticolaceae</taxon>
        <taxon>Thiolapillus</taxon>
    </lineage>
</organism>
<dbReference type="Gene3D" id="3.30.70.270">
    <property type="match status" value="1"/>
</dbReference>
<dbReference type="InterPro" id="IPR050469">
    <property type="entry name" value="Diguanylate_Cyclase"/>
</dbReference>
<dbReference type="Pfam" id="PF00072">
    <property type="entry name" value="Response_reg"/>
    <property type="match status" value="2"/>
</dbReference>
<dbReference type="Gene3D" id="3.40.50.2300">
    <property type="match status" value="2"/>
</dbReference>
<dbReference type="EMBL" id="AP012273">
    <property type="protein sequence ID" value="BAO43370.1"/>
    <property type="molecule type" value="Genomic_DNA"/>
</dbReference>
<reference evidence="7 8" key="1">
    <citation type="journal article" date="2014" name="PLoS ONE">
        <title>Physiological and genomic features of a novel sulfur-oxidizing gammaproteobacterium belonging to a previously uncultivated symbiotic lineage isolated from a hydrothermal vent.</title>
        <authorList>
            <person name="Nunoura T."/>
            <person name="Takaki Y."/>
            <person name="Kazama H."/>
            <person name="Kakuta J."/>
            <person name="Shimamura S."/>
            <person name="Makita H."/>
            <person name="Hirai M."/>
            <person name="Miyazaki M."/>
            <person name="Takai K."/>
        </authorList>
    </citation>
    <scope>NUCLEOTIDE SEQUENCE [LARGE SCALE GENOMIC DNA]</scope>
    <source>
        <strain evidence="7 8">Hiromi1</strain>
    </source>
</reference>
<dbReference type="Proteomes" id="UP000031631">
    <property type="component" value="Chromosome"/>
</dbReference>
<dbReference type="SMART" id="SM00448">
    <property type="entry name" value="REC"/>
    <property type="match status" value="2"/>
</dbReference>
<dbReference type="PROSITE" id="PS50887">
    <property type="entry name" value="GGDEF"/>
    <property type="match status" value="1"/>
</dbReference>
<dbReference type="InterPro" id="IPR029787">
    <property type="entry name" value="Nucleotide_cyclase"/>
</dbReference>
<feature type="modified residue" description="4-aspartylphosphate" evidence="4">
    <location>
        <position position="179"/>
    </location>
</feature>
<dbReference type="PANTHER" id="PTHR45138:SF9">
    <property type="entry name" value="DIGUANYLATE CYCLASE DGCM-RELATED"/>
    <property type="match status" value="1"/>
</dbReference>
<dbReference type="InterPro" id="IPR043128">
    <property type="entry name" value="Rev_trsase/Diguanyl_cyclase"/>
</dbReference>
<sequence length="451" mass="50921">MMVLLVENSKLYQLFLSDLFMRLGYQPVNVTSHQEALHALEKYEFRLICLNPSVDGEDTMELIPQVRKLAPQASIILLTSDRAKGIRLQAVKAGVTEVIYKSSTSHIIRRLRVLLGGSYNNQVLSSSCRVLYVEDSRTQAAIVHHTLEQDMNLRVEHCDSAETALEWLVSREYDLVITDVLLKGGASGLWLLRQLRQLDNENAQLPVLTLTGHDDPERRLELLRAGTTDYVTKPVLKEELSIRVNNLLSSKLLMDKVLEQQAQMQKLAMRDELTGCYNRLGLEELAEKYICQAARQGHPISLAMVDIDHFKLINDEHGHDTGDKVLRALGKLLRRKSRKSDVVARWGGEEFVLLLPETNQTQGQAALQKLRKMVAEMRAIAGVTVTASFGFTSIKSPQCPQLNTMITCADKALYQAKRQGRNCVIYRKCEHRNPDRKQAGLPSKQIPDSRS</sequence>
<dbReference type="InterPro" id="IPR000160">
    <property type="entry name" value="GGDEF_dom"/>
</dbReference>
<dbReference type="PANTHER" id="PTHR45138">
    <property type="entry name" value="REGULATORY COMPONENTS OF SENSORY TRANSDUCTION SYSTEM"/>
    <property type="match status" value="1"/>
</dbReference>
<dbReference type="AlphaFoldDB" id="A0A7U6GGT0"/>
<feature type="domain" description="Response regulatory" evidence="5">
    <location>
        <begin position="2"/>
        <end position="116"/>
    </location>
</feature>
<dbReference type="Pfam" id="PF00990">
    <property type="entry name" value="GGDEF"/>
    <property type="match status" value="1"/>
</dbReference>
<evidence type="ECO:0000259" key="6">
    <source>
        <dbReference type="PROSITE" id="PS50887"/>
    </source>
</evidence>
<dbReference type="FunFam" id="3.30.70.270:FF:000001">
    <property type="entry name" value="Diguanylate cyclase domain protein"/>
    <property type="match status" value="1"/>
</dbReference>
<comment type="caution">
    <text evidence="4">Lacks conserved residue(s) required for the propagation of feature annotation.</text>
</comment>
<dbReference type="GO" id="GO:0000160">
    <property type="term" value="P:phosphorelay signal transduction system"/>
    <property type="evidence" value="ECO:0007669"/>
    <property type="project" value="InterPro"/>
</dbReference>
<dbReference type="CDD" id="cd01949">
    <property type="entry name" value="GGDEF"/>
    <property type="match status" value="1"/>
</dbReference>
<evidence type="ECO:0000256" key="2">
    <source>
        <dbReference type="ARBA" id="ARBA00012528"/>
    </source>
</evidence>
<dbReference type="GO" id="GO:0052621">
    <property type="term" value="F:diguanylate cyclase activity"/>
    <property type="evidence" value="ECO:0007669"/>
    <property type="project" value="UniProtKB-EC"/>
</dbReference>
<dbReference type="SMART" id="SM00267">
    <property type="entry name" value="GGDEF"/>
    <property type="match status" value="1"/>
</dbReference>
<dbReference type="GO" id="GO:0005886">
    <property type="term" value="C:plasma membrane"/>
    <property type="evidence" value="ECO:0007669"/>
    <property type="project" value="TreeGrafter"/>
</dbReference>
<dbReference type="GO" id="GO:0043709">
    <property type="term" value="P:cell adhesion involved in single-species biofilm formation"/>
    <property type="evidence" value="ECO:0007669"/>
    <property type="project" value="TreeGrafter"/>
</dbReference>
<feature type="domain" description="GGDEF" evidence="6">
    <location>
        <begin position="298"/>
        <end position="429"/>
    </location>
</feature>
<dbReference type="InterPro" id="IPR011006">
    <property type="entry name" value="CheY-like_superfamily"/>
</dbReference>
<comment type="cofactor">
    <cofactor evidence="1">
        <name>Mg(2+)</name>
        <dbReference type="ChEBI" id="CHEBI:18420"/>
    </cofactor>
</comment>
<name>A0A7U6GGT0_9GAMM</name>
<dbReference type="KEGG" id="tbn:TBH_C0425"/>
<keyword evidence="4" id="KW-0597">Phosphoprotein</keyword>